<evidence type="ECO:0000313" key="1">
    <source>
        <dbReference type="EMBL" id="KIM63106.1"/>
    </source>
</evidence>
<reference evidence="2" key="2">
    <citation type="submission" date="2015-01" db="EMBL/GenBank/DDBJ databases">
        <title>Evolutionary Origins and Diversification of the Mycorrhizal Mutualists.</title>
        <authorList>
            <consortium name="DOE Joint Genome Institute"/>
            <consortium name="Mycorrhizal Genomics Consortium"/>
            <person name="Kohler A."/>
            <person name="Kuo A."/>
            <person name="Nagy L.G."/>
            <person name="Floudas D."/>
            <person name="Copeland A."/>
            <person name="Barry K.W."/>
            <person name="Cichocki N."/>
            <person name="Veneault-Fourrey C."/>
            <person name="LaButti K."/>
            <person name="Lindquist E.A."/>
            <person name="Lipzen A."/>
            <person name="Lundell T."/>
            <person name="Morin E."/>
            <person name="Murat C."/>
            <person name="Riley R."/>
            <person name="Ohm R."/>
            <person name="Sun H."/>
            <person name="Tunlid A."/>
            <person name="Henrissat B."/>
            <person name="Grigoriev I.V."/>
            <person name="Hibbett D.S."/>
            <person name="Martin F."/>
        </authorList>
    </citation>
    <scope>NUCLEOTIDE SEQUENCE [LARGE SCALE GENOMIC DNA]</scope>
    <source>
        <strain evidence="2">Foug A</strain>
    </source>
</reference>
<dbReference type="Proteomes" id="UP000053989">
    <property type="component" value="Unassembled WGS sequence"/>
</dbReference>
<gene>
    <name evidence="1" type="ORF">SCLCIDRAFT_767813</name>
</gene>
<evidence type="ECO:0000313" key="2">
    <source>
        <dbReference type="Proteomes" id="UP000053989"/>
    </source>
</evidence>
<name>A0A0C3E536_9AGAM</name>
<accession>A0A0C3E536</accession>
<sequence>MGGNDKAVQLYDYGTDKWCWPPLKGIPSVSTTSPSASTMGNRPLCFLQAQTRSPGCGHMTLHLVNISRVQRSALMKATSRALACIRQDVLAPRIIGQVYTSVPFCCIQRSIHRTWHTPRGGIISTWHANVKDPDL</sequence>
<dbReference type="HOGENOM" id="CLU_1886975_0_0_1"/>
<reference evidence="1 2" key="1">
    <citation type="submission" date="2014-04" db="EMBL/GenBank/DDBJ databases">
        <authorList>
            <consortium name="DOE Joint Genome Institute"/>
            <person name="Kuo A."/>
            <person name="Kohler A."/>
            <person name="Nagy L.G."/>
            <person name="Floudas D."/>
            <person name="Copeland A."/>
            <person name="Barry K.W."/>
            <person name="Cichocki N."/>
            <person name="Veneault-Fourrey C."/>
            <person name="LaButti K."/>
            <person name="Lindquist E.A."/>
            <person name="Lipzen A."/>
            <person name="Lundell T."/>
            <person name="Morin E."/>
            <person name="Murat C."/>
            <person name="Sun H."/>
            <person name="Tunlid A."/>
            <person name="Henrissat B."/>
            <person name="Grigoriev I.V."/>
            <person name="Hibbett D.S."/>
            <person name="Martin F."/>
            <person name="Nordberg H.P."/>
            <person name="Cantor M.N."/>
            <person name="Hua S.X."/>
        </authorList>
    </citation>
    <scope>NUCLEOTIDE SEQUENCE [LARGE SCALE GENOMIC DNA]</scope>
    <source>
        <strain evidence="1 2">Foug A</strain>
    </source>
</reference>
<keyword evidence="2" id="KW-1185">Reference proteome</keyword>
<dbReference type="AlphaFoldDB" id="A0A0C3E536"/>
<proteinExistence type="predicted"/>
<dbReference type="InParanoid" id="A0A0C3E536"/>
<organism evidence="1 2">
    <name type="scientific">Scleroderma citrinum Foug A</name>
    <dbReference type="NCBI Taxonomy" id="1036808"/>
    <lineage>
        <taxon>Eukaryota</taxon>
        <taxon>Fungi</taxon>
        <taxon>Dikarya</taxon>
        <taxon>Basidiomycota</taxon>
        <taxon>Agaricomycotina</taxon>
        <taxon>Agaricomycetes</taxon>
        <taxon>Agaricomycetidae</taxon>
        <taxon>Boletales</taxon>
        <taxon>Sclerodermatineae</taxon>
        <taxon>Sclerodermataceae</taxon>
        <taxon>Scleroderma</taxon>
    </lineage>
</organism>
<protein>
    <submittedName>
        <fullName evidence="1">Uncharacterized protein</fullName>
    </submittedName>
</protein>
<dbReference type="EMBL" id="KN822037">
    <property type="protein sequence ID" value="KIM63106.1"/>
    <property type="molecule type" value="Genomic_DNA"/>
</dbReference>